<name>A0ABQ4ZMA0_9ASTR</name>
<dbReference type="EMBL" id="BQNB010011497">
    <property type="protein sequence ID" value="GJS91335.1"/>
    <property type="molecule type" value="Genomic_DNA"/>
</dbReference>
<evidence type="ECO:0000313" key="1">
    <source>
        <dbReference type="EMBL" id="GJS91335.1"/>
    </source>
</evidence>
<evidence type="ECO:0000313" key="2">
    <source>
        <dbReference type="Proteomes" id="UP001151760"/>
    </source>
</evidence>
<gene>
    <name evidence="1" type="ORF">Tco_0773971</name>
</gene>
<keyword evidence="2" id="KW-1185">Reference proteome</keyword>
<reference evidence="1" key="2">
    <citation type="submission" date="2022-01" db="EMBL/GenBank/DDBJ databases">
        <authorList>
            <person name="Yamashiro T."/>
            <person name="Shiraishi A."/>
            <person name="Satake H."/>
            <person name="Nakayama K."/>
        </authorList>
    </citation>
    <scope>NUCLEOTIDE SEQUENCE</scope>
</reference>
<reference evidence="1" key="1">
    <citation type="journal article" date="2022" name="Int. J. Mol. Sci.">
        <title>Draft Genome of Tanacetum Coccineum: Genomic Comparison of Closely Related Tanacetum-Family Plants.</title>
        <authorList>
            <person name="Yamashiro T."/>
            <person name="Shiraishi A."/>
            <person name="Nakayama K."/>
            <person name="Satake H."/>
        </authorList>
    </citation>
    <scope>NUCLEOTIDE SEQUENCE</scope>
</reference>
<protein>
    <submittedName>
        <fullName evidence="1">Uncharacterized protein</fullName>
    </submittedName>
</protein>
<sequence>MSNFSQNSGTNTDELLIKLLDKLGLQNITNTSTSTASTNTMNIATNTVPVTHPVGSPIAFQTSGPTTNYPGVLYYQGLGSAQQVHTVTPVAQPVAPPGSTGSTVTSGQATTLPHAFTVGTLQDLAYGA</sequence>
<accession>A0ABQ4ZMA0</accession>
<proteinExistence type="predicted"/>
<dbReference type="Proteomes" id="UP001151760">
    <property type="component" value="Unassembled WGS sequence"/>
</dbReference>
<comment type="caution">
    <text evidence="1">The sequence shown here is derived from an EMBL/GenBank/DDBJ whole genome shotgun (WGS) entry which is preliminary data.</text>
</comment>
<organism evidence="1 2">
    <name type="scientific">Tanacetum coccineum</name>
    <dbReference type="NCBI Taxonomy" id="301880"/>
    <lineage>
        <taxon>Eukaryota</taxon>
        <taxon>Viridiplantae</taxon>
        <taxon>Streptophyta</taxon>
        <taxon>Embryophyta</taxon>
        <taxon>Tracheophyta</taxon>
        <taxon>Spermatophyta</taxon>
        <taxon>Magnoliopsida</taxon>
        <taxon>eudicotyledons</taxon>
        <taxon>Gunneridae</taxon>
        <taxon>Pentapetalae</taxon>
        <taxon>asterids</taxon>
        <taxon>campanulids</taxon>
        <taxon>Asterales</taxon>
        <taxon>Asteraceae</taxon>
        <taxon>Asteroideae</taxon>
        <taxon>Anthemideae</taxon>
        <taxon>Anthemidinae</taxon>
        <taxon>Tanacetum</taxon>
    </lineage>
</organism>